<dbReference type="InterPro" id="IPR007373">
    <property type="entry name" value="Thiamin_PyroPKinase_B1-bd"/>
</dbReference>
<dbReference type="GO" id="GO:0030975">
    <property type="term" value="F:thiamine binding"/>
    <property type="evidence" value="ECO:0007669"/>
    <property type="project" value="InterPro"/>
</dbReference>
<dbReference type="GeneID" id="41331837"/>
<name>A0A5B9DH49_9ARCH</name>
<dbReference type="InterPro" id="IPR036759">
    <property type="entry name" value="TPK_catalytic_sf"/>
</dbReference>
<dbReference type="Pfam" id="PF04265">
    <property type="entry name" value="TPK_B1_binding"/>
    <property type="match status" value="1"/>
</dbReference>
<dbReference type="CDD" id="cd07995">
    <property type="entry name" value="TPK"/>
    <property type="match status" value="1"/>
</dbReference>
<protein>
    <submittedName>
        <fullName evidence="6">Thiamine diphosphokinase</fullName>
        <ecNumber evidence="6">2.7.6.2</ecNumber>
    </submittedName>
</protein>
<proteinExistence type="predicted"/>
<dbReference type="PANTHER" id="PTHR41299:SF1">
    <property type="entry name" value="THIAMINE PYROPHOSPHOKINASE"/>
    <property type="match status" value="1"/>
</dbReference>
<keyword evidence="2" id="KW-0547">Nucleotide-binding</keyword>
<dbReference type="SMART" id="SM00983">
    <property type="entry name" value="TPK_B1_binding"/>
    <property type="match status" value="1"/>
</dbReference>
<evidence type="ECO:0000313" key="6">
    <source>
        <dbReference type="EMBL" id="QEE18036.1"/>
    </source>
</evidence>
<feature type="domain" description="Thiamin pyrophosphokinase thiamin-binding" evidence="5">
    <location>
        <begin position="147"/>
        <end position="209"/>
    </location>
</feature>
<keyword evidence="4" id="KW-0067">ATP-binding</keyword>
<reference evidence="6 7" key="1">
    <citation type="journal article" date="2020" name="Nature">
        <title>Isolation of an archaeon at the prokaryote-eukaryote interface.</title>
        <authorList>
            <person name="Imachi H."/>
            <person name="Nobu M.K."/>
            <person name="Nakahara N."/>
            <person name="Morono Y."/>
            <person name="Ogawara M."/>
            <person name="Takaki Y."/>
            <person name="Takano Y."/>
            <person name="Uematsu K."/>
            <person name="Ikuta T."/>
            <person name="Ito M."/>
            <person name="Matsui Y."/>
            <person name="Miyazaki M."/>
            <person name="Murata K."/>
            <person name="Saito Y."/>
            <person name="Sakai S."/>
            <person name="Song C."/>
            <person name="Tasumi E."/>
            <person name="Yamanaka Y."/>
            <person name="Yamaguchi T."/>
            <person name="Kamagata Y."/>
            <person name="Tamaki H."/>
            <person name="Takai K."/>
        </authorList>
    </citation>
    <scope>NUCLEOTIDE SEQUENCE [LARGE SCALE GENOMIC DNA]</scope>
    <source>
        <strain evidence="6 7">MK-D1</strain>
    </source>
</reference>
<keyword evidence="1 6" id="KW-0808">Transferase</keyword>
<dbReference type="NCBIfam" id="TIGR01378">
    <property type="entry name" value="thi_PPkinase"/>
    <property type="match status" value="1"/>
</dbReference>
<dbReference type="PANTHER" id="PTHR41299">
    <property type="entry name" value="THIAMINE PYROPHOSPHOKINASE"/>
    <property type="match status" value="1"/>
</dbReference>
<dbReference type="AlphaFoldDB" id="A0A5B9DH49"/>
<dbReference type="KEGG" id="psyt:DSAG12_03874"/>
<keyword evidence="7" id="KW-1185">Reference proteome</keyword>
<evidence type="ECO:0000256" key="2">
    <source>
        <dbReference type="ARBA" id="ARBA00022741"/>
    </source>
</evidence>
<evidence type="ECO:0000256" key="4">
    <source>
        <dbReference type="ARBA" id="ARBA00022840"/>
    </source>
</evidence>
<dbReference type="SUPFAM" id="SSF63862">
    <property type="entry name" value="Thiamin pyrophosphokinase, substrate-binding domain"/>
    <property type="match status" value="1"/>
</dbReference>
<dbReference type="Proteomes" id="UP000321408">
    <property type="component" value="Chromosome"/>
</dbReference>
<evidence type="ECO:0000256" key="1">
    <source>
        <dbReference type="ARBA" id="ARBA00022679"/>
    </source>
</evidence>
<sequence length="219" mass="24797">MKSYPRAFLISGSPEINYEYLKFVKENIIDVRKDTIYAIDKGLEICDKLKIPISKIIGDFDSVEPDILKKYSNDKILRFKSDKDKSDTELAIDFALKRKFQEMIILNSSGARLDHFLFNALLLFKKPIFIKILTPNGVLWALESDSESIIELKPNTIFSLIPFSKCTGVSITGSNYDLKNKTVELSSTLTLSNVANGSIKVKFKSGLLLFYAKDCTFLI</sequence>
<dbReference type="InterPro" id="IPR036371">
    <property type="entry name" value="TPK_B1-bd_sf"/>
</dbReference>
<evidence type="ECO:0000256" key="3">
    <source>
        <dbReference type="ARBA" id="ARBA00022777"/>
    </source>
</evidence>
<dbReference type="RefSeq" id="WP_147664940.1">
    <property type="nucleotide sequence ID" value="NZ_CP042905.2"/>
</dbReference>
<dbReference type="GO" id="GO:0009229">
    <property type="term" value="P:thiamine diphosphate biosynthetic process"/>
    <property type="evidence" value="ECO:0007669"/>
    <property type="project" value="InterPro"/>
</dbReference>
<accession>A0A5B9DH49</accession>
<dbReference type="GO" id="GO:0006772">
    <property type="term" value="P:thiamine metabolic process"/>
    <property type="evidence" value="ECO:0007669"/>
    <property type="project" value="InterPro"/>
</dbReference>
<keyword evidence="3" id="KW-0418">Kinase</keyword>
<dbReference type="Pfam" id="PF04263">
    <property type="entry name" value="TPK_catalytic"/>
    <property type="match status" value="1"/>
</dbReference>
<dbReference type="GO" id="GO:0005524">
    <property type="term" value="F:ATP binding"/>
    <property type="evidence" value="ECO:0007669"/>
    <property type="project" value="UniProtKB-KW"/>
</dbReference>
<dbReference type="InterPro" id="IPR006282">
    <property type="entry name" value="Thi_PPkinase"/>
</dbReference>
<dbReference type="EC" id="2.7.6.2" evidence="6"/>
<evidence type="ECO:0000313" key="7">
    <source>
        <dbReference type="Proteomes" id="UP000321408"/>
    </source>
</evidence>
<dbReference type="InterPro" id="IPR007371">
    <property type="entry name" value="TPK_catalytic"/>
</dbReference>
<dbReference type="EMBL" id="CP042905">
    <property type="protein sequence ID" value="QEE18036.1"/>
    <property type="molecule type" value="Genomic_DNA"/>
</dbReference>
<dbReference type="GO" id="GO:0004788">
    <property type="term" value="F:thiamine diphosphokinase activity"/>
    <property type="evidence" value="ECO:0007669"/>
    <property type="project" value="InterPro"/>
</dbReference>
<gene>
    <name evidence="6" type="ORF">DSAG12_03874</name>
</gene>
<dbReference type="InterPro" id="IPR053149">
    <property type="entry name" value="TPK"/>
</dbReference>
<organism evidence="6 7">
    <name type="scientific">Promethearchaeum syntrophicum</name>
    <dbReference type="NCBI Taxonomy" id="2594042"/>
    <lineage>
        <taxon>Archaea</taxon>
        <taxon>Promethearchaeati</taxon>
        <taxon>Promethearchaeota</taxon>
        <taxon>Promethearchaeia</taxon>
        <taxon>Promethearchaeales</taxon>
        <taxon>Promethearchaeaceae</taxon>
        <taxon>Promethearchaeum</taxon>
    </lineage>
</organism>
<evidence type="ECO:0000259" key="5">
    <source>
        <dbReference type="SMART" id="SM00983"/>
    </source>
</evidence>
<dbReference type="SUPFAM" id="SSF63999">
    <property type="entry name" value="Thiamin pyrophosphokinase, catalytic domain"/>
    <property type="match status" value="1"/>
</dbReference>
<dbReference type="GO" id="GO:0016301">
    <property type="term" value="F:kinase activity"/>
    <property type="evidence" value="ECO:0007669"/>
    <property type="project" value="UniProtKB-KW"/>
</dbReference>
<dbReference type="Gene3D" id="3.40.50.10240">
    <property type="entry name" value="Thiamin pyrophosphokinase, catalytic domain"/>
    <property type="match status" value="1"/>
</dbReference>
<reference evidence="6 7" key="2">
    <citation type="journal article" date="2024" name="Int. J. Syst. Evol. Microbiol.">
        <title>Promethearchaeum syntrophicum gen. nov., sp. nov., an anaerobic, obligately syntrophic archaeon, the first isolate of the lineage 'Asgard' archaea, and proposal of the new archaeal phylum Promethearchaeota phyl. nov. and kingdom Promethearchaeati regn. nov.</title>
        <authorList>
            <person name="Imachi H."/>
            <person name="Nobu M.K."/>
            <person name="Kato S."/>
            <person name="Takaki Y."/>
            <person name="Miyazaki M."/>
            <person name="Miyata M."/>
            <person name="Ogawara M."/>
            <person name="Saito Y."/>
            <person name="Sakai S."/>
            <person name="Tahara Y.O."/>
            <person name="Takano Y."/>
            <person name="Tasumi E."/>
            <person name="Uematsu K."/>
            <person name="Yoshimura T."/>
            <person name="Itoh T."/>
            <person name="Ohkuma M."/>
            <person name="Takai K."/>
        </authorList>
    </citation>
    <scope>NUCLEOTIDE SEQUENCE [LARGE SCALE GENOMIC DNA]</scope>
    <source>
        <strain evidence="6 7">MK-D1</strain>
    </source>
</reference>